<sequence>MLTAMPVALYLPRRHRRHLLFPPGLLALAGLLWLGCVAVPRMVRPTQYVKEVAFFSLYAPAFPFGGFPTPQEVEDFGPWKSIILSGNPWTEYFDMKIVESASLSLVEEQTEHRALHVYFNESTSYATCIQLWDICSRLGIKRYWIDWRKLPFSFNLLGNIPHPDYPTMVCGTPDQYLIPTKPYIEVIEEWITESWAAAFSPVWRNTTLLLLLITALSAWNLTRLRAAYRY</sequence>
<dbReference type="EMBL" id="CP007145">
    <property type="protein sequence ID" value="AHJ96825.1"/>
    <property type="molecule type" value="Genomic_DNA"/>
</dbReference>
<evidence type="ECO:0000313" key="2">
    <source>
        <dbReference type="Proteomes" id="UP000019423"/>
    </source>
</evidence>
<dbReference type="KEGG" id="hsw:Hsw_1230"/>
<protein>
    <submittedName>
        <fullName evidence="1">Uncharacterized protein</fullName>
    </submittedName>
</protein>
<keyword evidence="2" id="KW-1185">Reference proteome</keyword>
<evidence type="ECO:0000313" key="1">
    <source>
        <dbReference type="EMBL" id="AHJ96825.1"/>
    </source>
</evidence>
<organism evidence="1 2">
    <name type="scientific">Hymenobacter swuensis DY53</name>
    <dbReference type="NCBI Taxonomy" id="1227739"/>
    <lineage>
        <taxon>Bacteria</taxon>
        <taxon>Pseudomonadati</taxon>
        <taxon>Bacteroidota</taxon>
        <taxon>Cytophagia</taxon>
        <taxon>Cytophagales</taxon>
        <taxon>Hymenobacteraceae</taxon>
        <taxon>Hymenobacter</taxon>
    </lineage>
</organism>
<gene>
    <name evidence="1" type="ORF">Hsw_1230</name>
</gene>
<dbReference type="Proteomes" id="UP000019423">
    <property type="component" value="Chromosome"/>
</dbReference>
<accession>W8F4Y6</accession>
<reference evidence="1 2" key="1">
    <citation type="submission" date="2014-01" db="EMBL/GenBank/DDBJ databases">
        <title>Complete genome sequence of ionizing-radiation resistance bacterium Hymenobacter swuensis DY53.</title>
        <authorList>
            <person name="Jung J.-H."/>
            <person name="Jeong S.-W."/>
            <person name="Joe M.-H."/>
            <person name="Cho y.-j."/>
            <person name="Kim M.-K."/>
            <person name="Lim S.-Y."/>
        </authorList>
    </citation>
    <scope>NUCLEOTIDE SEQUENCE [LARGE SCALE GENOMIC DNA]</scope>
    <source>
        <strain evidence="1 2">DY53</strain>
    </source>
</reference>
<dbReference type="AlphaFoldDB" id="W8F4Y6"/>
<dbReference type="STRING" id="1227739.Hsw_1230"/>
<proteinExistence type="predicted"/>
<name>W8F4Y6_9BACT</name>
<dbReference type="HOGENOM" id="CLU_1228541_0_0_10"/>